<evidence type="ECO:0000259" key="2">
    <source>
        <dbReference type="PROSITE" id="PS50943"/>
    </source>
</evidence>
<evidence type="ECO:0000313" key="4">
    <source>
        <dbReference type="Proteomes" id="UP000297839"/>
    </source>
</evidence>
<evidence type="ECO:0000313" key="3">
    <source>
        <dbReference type="EMBL" id="TFZ07956.1"/>
    </source>
</evidence>
<keyword evidence="4" id="KW-1185">Reference proteome</keyword>
<accession>A0A4Z0C8E4</accession>
<feature type="region of interest" description="Disordered" evidence="1">
    <location>
        <begin position="55"/>
        <end position="77"/>
    </location>
</feature>
<dbReference type="SUPFAM" id="SSF47413">
    <property type="entry name" value="lambda repressor-like DNA-binding domains"/>
    <property type="match status" value="1"/>
</dbReference>
<gene>
    <name evidence="3" type="ORF">EZ216_01965</name>
</gene>
<dbReference type="EMBL" id="SMLK01000001">
    <property type="protein sequence ID" value="TFZ07956.1"/>
    <property type="molecule type" value="Genomic_DNA"/>
</dbReference>
<dbReference type="AlphaFoldDB" id="A0A4Z0C8E4"/>
<dbReference type="Pfam" id="PF01381">
    <property type="entry name" value="HTH_3"/>
    <property type="match status" value="1"/>
</dbReference>
<reference evidence="3 4" key="1">
    <citation type="submission" date="2019-03" db="EMBL/GenBank/DDBJ databases">
        <title>Ramlibacter sp. 18x22-1, whole genome shotgun sequence.</title>
        <authorList>
            <person name="Zhang X."/>
            <person name="Feng G."/>
            <person name="Zhu H."/>
        </authorList>
    </citation>
    <scope>NUCLEOTIDE SEQUENCE [LARGE SCALE GENOMIC DNA]</scope>
    <source>
        <strain evidence="3 4">18x22-1</strain>
    </source>
</reference>
<dbReference type="OrthoDB" id="5957380at2"/>
<dbReference type="InterPro" id="IPR001387">
    <property type="entry name" value="Cro/C1-type_HTH"/>
</dbReference>
<feature type="domain" description="HTH cro/C1-type" evidence="2">
    <location>
        <begin position="86"/>
        <end position="132"/>
    </location>
</feature>
<dbReference type="RefSeq" id="WP_135247894.1">
    <property type="nucleotide sequence ID" value="NZ_SMLK01000001.1"/>
</dbReference>
<comment type="caution">
    <text evidence="3">The sequence shown here is derived from an EMBL/GenBank/DDBJ whole genome shotgun (WGS) entry which is preliminary data.</text>
</comment>
<dbReference type="Gene3D" id="1.10.260.40">
    <property type="entry name" value="lambda repressor-like DNA-binding domains"/>
    <property type="match status" value="1"/>
</dbReference>
<dbReference type="Proteomes" id="UP000297839">
    <property type="component" value="Unassembled WGS sequence"/>
</dbReference>
<sequence>MPNIGTVLKQEIARVARKEQRSEVQQLKKSVAQYRGQIAQLKRRMQTLEQQLKRLARGGGGASRAAAAAQDEEDEGPNLRFSAKGLAAQRKRLGLSAASVAKILGVSALSVYKWESGKTRPRARQLEAIAQLRKMGKREATARLAA</sequence>
<dbReference type="CDD" id="cd00093">
    <property type="entry name" value="HTH_XRE"/>
    <property type="match status" value="1"/>
</dbReference>
<name>A0A4Z0C8E4_9BURK</name>
<proteinExistence type="predicted"/>
<organism evidence="3 4">
    <name type="scientific">Ramlibacter humi</name>
    <dbReference type="NCBI Taxonomy" id="2530451"/>
    <lineage>
        <taxon>Bacteria</taxon>
        <taxon>Pseudomonadati</taxon>
        <taxon>Pseudomonadota</taxon>
        <taxon>Betaproteobacteria</taxon>
        <taxon>Burkholderiales</taxon>
        <taxon>Comamonadaceae</taxon>
        <taxon>Ramlibacter</taxon>
    </lineage>
</organism>
<protein>
    <submittedName>
        <fullName evidence="3">Helix-turn-helix domain-containing protein</fullName>
    </submittedName>
</protein>
<dbReference type="PROSITE" id="PS50943">
    <property type="entry name" value="HTH_CROC1"/>
    <property type="match status" value="1"/>
</dbReference>
<dbReference type="SMART" id="SM00530">
    <property type="entry name" value="HTH_XRE"/>
    <property type="match status" value="1"/>
</dbReference>
<dbReference type="InterPro" id="IPR010982">
    <property type="entry name" value="Lambda_DNA-bd_dom_sf"/>
</dbReference>
<dbReference type="GO" id="GO:0003677">
    <property type="term" value="F:DNA binding"/>
    <property type="evidence" value="ECO:0007669"/>
    <property type="project" value="InterPro"/>
</dbReference>
<evidence type="ECO:0000256" key="1">
    <source>
        <dbReference type="SAM" id="MobiDB-lite"/>
    </source>
</evidence>